<evidence type="ECO:0000313" key="15">
    <source>
        <dbReference type="EMBL" id="VTZ49003.1"/>
    </source>
</evidence>
<dbReference type="EMBL" id="CABFMQ020000035">
    <property type="protein sequence ID" value="VTZ49003.1"/>
    <property type="molecule type" value="Genomic_DNA"/>
</dbReference>
<keyword evidence="4 13" id="KW-0963">Cytoplasm</keyword>
<feature type="short sequence motif" description="'HIGH' region" evidence="13">
    <location>
        <begin position="31"/>
        <end position="41"/>
    </location>
</feature>
<accession>A0A8B6M3Q0</accession>
<dbReference type="InterPro" id="IPR024909">
    <property type="entry name" value="Cys-tRNA/MSH_ligase"/>
</dbReference>
<dbReference type="SUPFAM" id="SSF47323">
    <property type="entry name" value="Anticodon-binding domain of a subclass of class I aminoacyl-tRNA synthetases"/>
    <property type="match status" value="1"/>
</dbReference>
<keyword evidence="10 13" id="KW-0648">Protein biosynthesis</keyword>
<dbReference type="GO" id="GO:0005524">
    <property type="term" value="F:ATP binding"/>
    <property type="evidence" value="ECO:0007669"/>
    <property type="project" value="UniProtKB-UniRule"/>
</dbReference>
<feature type="domain" description="Cysteinyl-tRNA synthetase class Ia DALR" evidence="14">
    <location>
        <begin position="345"/>
        <end position="413"/>
    </location>
</feature>
<evidence type="ECO:0000259" key="14">
    <source>
        <dbReference type="SMART" id="SM00840"/>
    </source>
</evidence>
<keyword evidence="6 13" id="KW-0479">Metal-binding</keyword>
<evidence type="ECO:0000256" key="4">
    <source>
        <dbReference type="ARBA" id="ARBA00022490"/>
    </source>
</evidence>
<dbReference type="EC" id="6.1.1.16" evidence="13"/>
<dbReference type="NCBIfam" id="TIGR00435">
    <property type="entry name" value="cysS"/>
    <property type="match status" value="1"/>
</dbReference>
<feature type="binding site" evidence="13">
    <location>
        <position position="240"/>
    </location>
    <ligand>
        <name>Zn(2+)</name>
        <dbReference type="ChEBI" id="CHEBI:29105"/>
    </ligand>
</feature>
<dbReference type="GO" id="GO:0006423">
    <property type="term" value="P:cysteinyl-tRNA aminoacylation"/>
    <property type="evidence" value="ECO:0007669"/>
    <property type="project" value="UniProtKB-UniRule"/>
</dbReference>
<feature type="binding site" evidence="13">
    <location>
        <position position="211"/>
    </location>
    <ligand>
        <name>Zn(2+)</name>
        <dbReference type="ChEBI" id="CHEBI:29105"/>
    </ligand>
</feature>
<evidence type="ECO:0000256" key="9">
    <source>
        <dbReference type="ARBA" id="ARBA00022840"/>
    </source>
</evidence>
<evidence type="ECO:0000256" key="11">
    <source>
        <dbReference type="ARBA" id="ARBA00023146"/>
    </source>
</evidence>
<dbReference type="AlphaFoldDB" id="A0A8B6M3Q0"/>
<dbReference type="GO" id="GO:0004817">
    <property type="term" value="F:cysteine-tRNA ligase activity"/>
    <property type="evidence" value="ECO:0007669"/>
    <property type="project" value="UniProtKB-UniRule"/>
</dbReference>
<dbReference type="InterPro" id="IPR009080">
    <property type="entry name" value="tRNAsynth_Ia_anticodon-bd"/>
</dbReference>
<feature type="binding site" evidence="13">
    <location>
        <position position="29"/>
    </location>
    <ligand>
        <name>Zn(2+)</name>
        <dbReference type="ChEBI" id="CHEBI:29105"/>
    </ligand>
</feature>
<dbReference type="SMART" id="SM00840">
    <property type="entry name" value="DALR_2"/>
    <property type="match status" value="1"/>
</dbReference>
<dbReference type="InterPro" id="IPR032678">
    <property type="entry name" value="tRNA-synt_1_cat_dom"/>
</dbReference>
<evidence type="ECO:0000256" key="12">
    <source>
        <dbReference type="ARBA" id="ARBA00047398"/>
    </source>
</evidence>
<comment type="catalytic activity">
    <reaction evidence="12 13">
        <text>tRNA(Cys) + L-cysteine + ATP = L-cysteinyl-tRNA(Cys) + AMP + diphosphate</text>
        <dbReference type="Rhea" id="RHEA:17773"/>
        <dbReference type="Rhea" id="RHEA-COMP:9661"/>
        <dbReference type="Rhea" id="RHEA-COMP:9679"/>
        <dbReference type="ChEBI" id="CHEBI:30616"/>
        <dbReference type="ChEBI" id="CHEBI:33019"/>
        <dbReference type="ChEBI" id="CHEBI:35235"/>
        <dbReference type="ChEBI" id="CHEBI:78442"/>
        <dbReference type="ChEBI" id="CHEBI:78517"/>
        <dbReference type="ChEBI" id="CHEBI:456215"/>
        <dbReference type="EC" id="6.1.1.16"/>
    </reaction>
</comment>
<dbReference type="Pfam" id="PF09190">
    <property type="entry name" value="DALR_2"/>
    <property type="match status" value="1"/>
</dbReference>
<dbReference type="GO" id="GO:0008270">
    <property type="term" value="F:zinc ion binding"/>
    <property type="evidence" value="ECO:0007669"/>
    <property type="project" value="UniProtKB-UniRule"/>
</dbReference>
<keyword evidence="5 13" id="KW-0436">Ligase</keyword>
<comment type="similarity">
    <text evidence="2 13">Belongs to the class-I aminoacyl-tRNA synthetase family.</text>
</comment>
<dbReference type="Pfam" id="PF01406">
    <property type="entry name" value="tRNA-synt_1e"/>
    <property type="match status" value="1"/>
</dbReference>
<keyword evidence="8 13" id="KW-0862">Zinc</keyword>
<dbReference type="SUPFAM" id="SSF52374">
    <property type="entry name" value="Nucleotidylyl transferase"/>
    <property type="match status" value="1"/>
</dbReference>
<dbReference type="HAMAP" id="MF_00041">
    <property type="entry name" value="Cys_tRNA_synth"/>
    <property type="match status" value="1"/>
</dbReference>
<evidence type="ECO:0000256" key="5">
    <source>
        <dbReference type="ARBA" id="ARBA00022598"/>
    </source>
</evidence>
<dbReference type="PANTHER" id="PTHR10890:SF3">
    <property type="entry name" value="CYSTEINE--TRNA LIGASE, CYTOPLASMIC"/>
    <property type="match status" value="1"/>
</dbReference>
<dbReference type="Gene3D" id="1.20.120.640">
    <property type="entry name" value="Anticodon-binding domain of a subclass of class I aminoacyl-tRNA synthetases"/>
    <property type="match status" value="1"/>
</dbReference>
<dbReference type="RefSeq" id="WP_174511441.1">
    <property type="nucleotide sequence ID" value="NZ_CABFMQ020000035.1"/>
</dbReference>
<dbReference type="InterPro" id="IPR014729">
    <property type="entry name" value="Rossmann-like_a/b/a_fold"/>
</dbReference>
<dbReference type="InterPro" id="IPR015803">
    <property type="entry name" value="Cys-tRNA-ligase"/>
</dbReference>
<comment type="subcellular location">
    <subcellularLocation>
        <location evidence="1 13">Cytoplasm</location>
    </subcellularLocation>
</comment>
<evidence type="ECO:0000256" key="1">
    <source>
        <dbReference type="ARBA" id="ARBA00004496"/>
    </source>
</evidence>
<keyword evidence="7 13" id="KW-0547">Nucleotide-binding</keyword>
<sequence>MSLRLYNTLTRQKEDFRPIDPANVRLYACGPTVYDHLHIGNGRMLIVFDLLFRVLRHEFGQDHVKYVRNITDVDDKINARAAERGVDISVLTGEMTAIFHQDVEALGCLPPTVEPRATGHMAEMIAIIERLIAKGNAYVADGHVLFDVPSMPDYGQLSKRPLDEMIAGARVEVAPYKLGPMDFVLWKPAAADEPGWPSPWGRGRPGWHIECSAMSWKHLGETFDIHGGGIDLVFPHHENEIAQTRCAFGHRIMANIWMHNGHLQVEGEKMSKSLGNFITIHELLHSDKFGGRPWPGEVLRLAMLRTHYRQPIDFTVKALEEAEQTLERWRNYAILSEQSGGAPPAFLEALEDDLNTPKALSEIHSLYRVGVIPGVPPENNEEPRVRAFNAEIKRSSAQLRSCLHLLGLDRIWDPNWNRPSSKIDASRRIEIEALIAEREEARRAKNWAESDRIRDELDAMGVALKDNKDGATSWEAKR</sequence>
<evidence type="ECO:0000256" key="2">
    <source>
        <dbReference type="ARBA" id="ARBA00005594"/>
    </source>
</evidence>
<reference evidence="15 16" key="1">
    <citation type="submission" date="2019-05" db="EMBL/GenBank/DDBJ databases">
        <authorList>
            <person name="Farhan Ul Haque M."/>
        </authorList>
    </citation>
    <scope>NUCLEOTIDE SEQUENCE [LARGE SCALE GENOMIC DNA]</scope>
    <source>
        <strain evidence="15">2</strain>
    </source>
</reference>
<dbReference type="GO" id="GO:0005829">
    <property type="term" value="C:cytosol"/>
    <property type="evidence" value="ECO:0007669"/>
    <property type="project" value="TreeGrafter"/>
</dbReference>
<evidence type="ECO:0000313" key="16">
    <source>
        <dbReference type="Proteomes" id="UP000485880"/>
    </source>
</evidence>
<feature type="binding site" evidence="13">
    <location>
        <position position="272"/>
    </location>
    <ligand>
        <name>ATP</name>
        <dbReference type="ChEBI" id="CHEBI:30616"/>
    </ligand>
</feature>
<comment type="cofactor">
    <cofactor evidence="13">
        <name>Zn(2+)</name>
        <dbReference type="ChEBI" id="CHEBI:29105"/>
    </cofactor>
    <text evidence="13">Binds 1 zinc ion per subunit.</text>
</comment>
<dbReference type="Proteomes" id="UP000485880">
    <property type="component" value="Unassembled WGS sequence"/>
</dbReference>
<dbReference type="PANTHER" id="PTHR10890">
    <property type="entry name" value="CYSTEINYL-TRNA SYNTHETASE"/>
    <property type="match status" value="1"/>
</dbReference>
<evidence type="ECO:0000256" key="6">
    <source>
        <dbReference type="ARBA" id="ARBA00022723"/>
    </source>
</evidence>
<evidence type="ECO:0000256" key="8">
    <source>
        <dbReference type="ARBA" id="ARBA00022833"/>
    </source>
</evidence>
<protein>
    <recommendedName>
        <fullName evidence="13">Cysteine--tRNA ligase</fullName>
        <ecNumber evidence="13">6.1.1.16</ecNumber>
    </recommendedName>
    <alternativeName>
        <fullName evidence="13">Cysteinyl-tRNA synthetase</fullName>
        <shortName evidence="13">CysRS</shortName>
    </alternativeName>
</protein>
<name>A0A8B6M3Q0_METTU</name>
<dbReference type="FunFam" id="3.40.50.620:FF:000068">
    <property type="entry name" value="Cysteine--tRNA ligase"/>
    <property type="match status" value="1"/>
</dbReference>
<feature type="binding site" evidence="13">
    <location>
        <position position="236"/>
    </location>
    <ligand>
        <name>Zn(2+)</name>
        <dbReference type="ChEBI" id="CHEBI:29105"/>
    </ligand>
</feature>
<evidence type="ECO:0000256" key="7">
    <source>
        <dbReference type="ARBA" id="ARBA00022741"/>
    </source>
</evidence>
<dbReference type="PRINTS" id="PR00983">
    <property type="entry name" value="TRNASYNTHCYS"/>
</dbReference>
<keyword evidence="16" id="KW-1185">Reference proteome</keyword>
<feature type="short sequence motif" description="'KMSKS' region" evidence="13">
    <location>
        <begin position="269"/>
        <end position="273"/>
    </location>
</feature>
<keyword evidence="9 13" id="KW-0067">ATP-binding</keyword>
<dbReference type="Gene3D" id="3.40.50.620">
    <property type="entry name" value="HUPs"/>
    <property type="match status" value="1"/>
</dbReference>
<dbReference type="CDD" id="cd00672">
    <property type="entry name" value="CysRS_core"/>
    <property type="match status" value="1"/>
</dbReference>
<proteinExistence type="inferred from homology"/>
<keyword evidence="11 13" id="KW-0030">Aminoacyl-tRNA synthetase</keyword>
<dbReference type="InterPro" id="IPR015273">
    <property type="entry name" value="Cys-tRNA-synt_Ia_DALR"/>
</dbReference>
<organism evidence="15 16">
    <name type="scientific">Methylocella tundrae</name>
    <dbReference type="NCBI Taxonomy" id="227605"/>
    <lineage>
        <taxon>Bacteria</taxon>
        <taxon>Pseudomonadati</taxon>
        <taxon>Pseudomonadota</taxon>
        <taxon>Alphaproteobacteria</taxon>
        <taxon>Hyphomicrobiales</taxon>
        <taxon>Beijerinckiaceae</taxon>
        <taxon>Methylocella</taxon>
    </lineage>
</organism>
<dbReference type="InterPro" id="IPR056411">
    <property type="entry name" value="CysS_C"/>
</dbReference>
<comment type="caution">
    <text evidence="15">The sequence shown here is derived from an EMBL/GenBank/DDBJ whole genome shotgun (WGS) entry which is preliminary data.</text>
</comment>
<comment type="subunit">
    <text evidence="3 13">Monomer.</text>
</comment>
<dbReference type="Pfam" id="PF23493">
    <property type="entry name" value="CysS_C"/>
    <property type="match status" value="1"/>
</dbReference>
<evidence type="ECO:0000256" key="13">
    <source>
        <dbReference type="HAMAP-Rule" id="MF_00041"/>
    </source>
</evidence>
<evidence type="ECO:0000256" key="10">
    <source>
        <dbReference type="ARBA" id="ARBA00022917"/>
    </source>
</evidence>
<evidence type="ECO:0000256" key="3">
    <source>
        <dbReference type="ARBA" id="ARBA00011245"/>
    </source>
</evidence>
<gene>
    <name evidence="13 15" type="primary">cysS</name>
    <name evidence="15" type="ORF">MPC4_130024</name>
</gene>